<feature type="chain" id="PRO_5037618669" evidence="2">
    <location>
        <begin position="22"/>
        <end position="164"/>
    </location>
</feature>
<evidence type="ECO:0000256" key="2">
    <source>
        <dbReference type="SAM" id="SignalP"/>
    </source>
</evidence>
<protein>
    <submittedName>
        <fullName evidence="4">Uncharacterized protein</fullName>
    </submittedName>
</protein>
<organism evidence="3 4">
    <name type="scientific">Panagrolaimus davidi</name>
    <dbReference type="NCBI Taxonomy" id="227884"/>
    <lineage>
        <taxon>Eukaryota</taxon>
        <taxon>Metazoa</taxon>
        <taxon>Ecdysozoa</taxon>
        <taxon>Nematoda</taxon>
        <taxon>Chromadorea</taxon>
        <taxon>Rhabditida</taxon>
        <taxon>Tylenchina</taxon>
        <taxon>Panagrolaimomorpha</taxon>
        <taxon>Panagrolaimoidea</taxon>
        <taxon>Panagrolaimidae</taxon>
        <taxon>Panagrolaimus</taxon>
    </lineage>
</organism>
<proteinExistence type="predicted"/>
<keyword evidence="3" id="KW-1185">Reference proteome</keyword>
<dbReference type="AlphaFoldDB" id="A0A914PXX3"/>
<evidence type="ECO:0000313" key="3">
    <source>
        <dbReference type="Proteomes" id="UP000887578"/>
    </source>
</evidence>
<reference evidence="4" key="1">
    <citation type="submission" date="2022-11" db="UniProtKB">
        <authorList>
            <consortium name="WormBaseParasite"/>
        </authorList>
    </citation>
    <scope>IDENTIFICATION</scope>
</reference>
<name>A0A914PXX3_9BILA</name>
<keyword evidence="2" id="KW-0732">Signal</keyword>
<feature type="signal peptide" evidence="2">
    <location>
        <begin position="1"/>
        <end position="21"/>
    </location>
</feature>
<feature type="transmembrane region" description="Helical" evidence="1">
    <location>
        <begin position="100"/>
        <end position="123"/>
    </location>
</feature>
<evidence type="ECO:0000313" key="4">
    <source>
        <dbReference type="WBParaSite" id="PDA_v2.g23681.t1"/>
    </source>
</evidence>
<evidence type="ECO:0000256" key="1">
    <source>
        <dbReference type="SAM" id="Phobius"/>
    </source>
</evidence>
<sequence length="164" mass="18611">MFHLILFAICISTFYITAVNSWGLHCEDYSCYDLPYECKCSSYDLFDCPDECGEPTHGLCGGPIVPCHEQERKCSYYNQDNCPLTRCGYSDCNGYSTFAWYWYLVIVGVILAIIVLIIVIVCIRASMGSRRHEVVYQQQSQPPVVVAQPQYVQPQPQIVATVNI</sequence>
<keyword evidence="1" id="KW-0812">Transmembrane</keyword>
<dbReference type="Proteomes" id="UP000887578">
    <property type="component" value="Unplaced"/>
</dbReference>
<keyword evidence="1" id="KW-1133">Transmembrane helix</keyword>
<accession>A0A914PXX3</accession>
<keyword evidence="1" id="KW-0472">Membrane</keyword>
<dbReference type="WBParaSite" id="PDA_v2.g23681.t1">
    <property type="protein sequence ID" value="PDA_v2.g23681.t1"/>
    <property type="gene ID" value="PDA_v2.g23681"/>
</dbReference>